<keyword evidence="1" id="KW-0812">Transmembrane</keyword>
<dbReference type="Proteomes" id="UP000005801">
    <property type="component" value="Unassembled WGS sequence"/>
</dbReference>
<protein>
    <recommendedName>
        <fullName evidence="2">HTTM domain-containing protein</fullName>
    </recommendedName>
</protein>
<proteinExistence type="predicted"/>
<feature type="transmembrane region" description="Helical" evidence="1">
    <location>
        <begin position="97"/>
        <end position="116"/>
    </location>
</feature>
<feature type="transmembrane region" description="Helical" evidence="1">
    <location>
        <begin position="258"/>
        <end position="282"/>
    </location>
</feature>
<keyword evidence="1" id="KW-0472">Membrane</keyword>
<feature type="transmembrane region" description="Helical" evidence="1">
    <location>
        <begin position="128"/>
        <end position="148"/>
    </location>
</feature>
<keyword evidence="1" id="KW-1133">Transmembrane helix</keyword>
<dbReference type="RefSeq" id="WP_006976190.1">
    <property type="nucleotide sequence ID" value="NZ_ABCS01000121.1"/>
</dbReference>
<dbReference type="AlphaFoldDB" id="A6GHK3"/>
<evidence type="ECO:0000256" key="1">
    <source>
        <dbReference type="SAM" id="Phobius"/>
    </source>
</evidence>
<feature type="transmembrane region" description="Helical" evidence="1">
    <location>
        <begin position="168"/>
        <end position="187"/>
    </location>
</feature>
<evidence type="ECO:0000259" key="2">
    <source>
        <dbReference type="Pfam" id="PF05090"/>
    </source>
</evidence>
<gene>
    <name evidence="3" type="ORF">PPSIR1_37689</name>
</gene>
<sequence>MSATPERPADPRPVWERALFPEAPALRLATLRVIVTGVALAWLLALSPLLYANLGFPAARFEPVGVLSVLASPPGGAVMLLVYLATLGVGAAALVGHRYRVSGPLFALGLLWLTTYRNSWGMVFHTENLVVLHALILAVLPASDAWSLDARRERTGVSAQGNSAAYGWGPRLMATVGVLAYLIAGVAKLRNAGHAWLGGEVLLTHIAWDNLRKIELGDMHSPIGAWLSTYPAVFPPLAWASVALELGAPLALLHRRLAWIWSIGMWSFHLGVVAIMAIVFPYPLCGAAFAPLFAVEELPRRLAARARERRPNSRLARWLPNPDDS</sequence>
<reference evidence="3 4" key="1">
    <citation type="submission" date="2007-06" db="EMBL/GenBank/DDBJ databases">
        <authorList>
            <person name="Shimkets L."/>
            <person name="Ferriera S."/>
            <person name="Johnson J."/>
            <person name="Kravitz S."/>
            <person name="Beeson K."/>
            <person name="Sutton G."/>
            <person name="Rogers Y.-H."/>
            <person name="Friedman R."/>
            <person name="Frazier M."/>
            <person name="Venter J.C."/>
        </authorList>
    </citation>
    <scope>NUCLEOTIDE SEQUENCE [LARGE SCALE GENOMIC DNA]</scope>
    <source>
        <strain evidence="3 4">SIR-1</strain>
    </source>
</reference>
<name>A6GHK3_9BACT</name>
<dbReference type="OrthoDB" id="4964748at2"/>
<dbReference type="InterPro" id="IPR053934">
    <property type="entry name" value="HTTM_dom"/>
</dbReference>
<dbReference type="STRING" id="391625.PPSIR1_37689"/>
<evidence type="ECO:0000313" key="3">
    <source>
        <dbReference type="EMBL" id="EDM74627.1"/>
    </source>
</evidence>
<accession>A6GHK3</accession>
<keyword evidence="4" id="KW-1185">Reference proteome</keyword>
<feature type="domain" description="HTTM" evidence="2">
    <location>
        <begin position="72"/>
        <end position="293"/>
    </location>
</feature>
<dbReference type="eggNOG" id="ENOG50321S2">
    <property type="taxonomic scope" value="Bacteria"/>
</dbReference>
<dbReference type="Pfam" id="PF05090">
    <property type="entry name" value="HTTM"/>
    <property type="match status" value="1"/>
</dbReference>
<dbReference type="EMBL" id="ABCS01000121">
    <property type="protein sequence ID" value="EDM74627.1"/>
    <property type="molecule type" value="Genomic_DNA"/>
</dbReference>
<evidence type="ECO:0000313" key="4">
    <source>
        <dbReference type="Proteomes" id="UP000005801"/>
    </source>
</evidence>
<organism evidence="3 4">
    <name type="scientific">Plesiocystis pacifica SIR-1</name>
    <dbReference type="NCBI Taxonomy" id="391625"/>
    <lineage>
        <taxon>Bacteria</taxon>
        <taxon>Pseudomonadati</taxon>
        <taxon>Myxococcota</taxon>
        <taxon>Polyangia</taxon>
        <taxon>Nannocystales</taxon>
        <taxon>Nannocystaceae</taxon>
        <taxon>Plesiocystis</taxon>
    </lineage>
</organism>
<feature type="transmembrane region" description="Helical" evidence="1">
    <location>
        <begin position="29"/>
        <end position="52"/>
    </location>
</feature>
<comment type="caution">
    <text evidence="3">The sequence shown here is derived from an EMBL/GenBank/DDBJ whole genome shotgun (WGS) entry which is preliminary data.</text>
</comment>